<keyword evidence="1" id="KW-0238">DNA-binding</keyword>
<evidence type="ECO:0000259" key="2">
    <source>
        <dbReference type="PROSITE" id="PS50943"/>
    </source>
</evidence>
<sequence length="153" mass="18446">MKSFLRLSILLIHKFNFHIFRFQRFFMRSYERIHPGKIVSTLLYERRITLTQFSEWIKVDPGKISNFFAGNVNVTPEFAEKISEALGSNAQFWMMLQERFDNRKAEEQKMKEAKGIPFTFAFFTRKDTPEMYQLTDEDLEWDRMKPRGREVLD</sequence>
<evidence type="ECO:0000313" key="4">
    <source>
        <dbReference type="Proteomes" id="UP001515780"/>
    </source>
</evidence>
<dbReference type="CDD" id="cd00093">
    <property type="entry name" value="HTH_XRE"/>
    <property type="match status" value="1"/>
</dbReference>
<protein>
    <submittedName>
        <fullName evidence="3">HigA family addiction module antidote protein</fullName>
    </submittedName>
</protein>
<gene>
    <name evidence="3" type="ORF">F3J37_01510</name>
</gene>
<name>A0ABX0RI78_9GAMM</name>
<keyword evidence="4" id="KW-1185">Reference proteome</keyword>
<dbReference type="InterPro" id="IPR001387">
    <property type="entry name" value="Cro/C1-type_HTH"/>
</dbReference>
<evidence type="ECO:0000256" key="1">
    <source>
        <dbReference type="ARBA" id="ARBA00023125"/>
    </source>
</evidence>
<dbReference type="InterPro" id="IPR010982">
    <property type="entry name" value="Lambda_DNA-bd_dom_sf"/>
</dbReference>
<accession>A0ABX0RI78</accession>
<proteinExistence type="predicted"/>
<dbReference type="NCBIfam" id="TIGR02607">
    <property type="entry name" value="antidote_HigA"/>
    <property type="match status" value="1"/>
</dbReference>
<reference evidence="3 4" key="1">
    <citation type="journal article" date="2019" name="bioRxiv">
        <title>Bacteria contribute to plant secondary compound degradation in a generalist herbivore system.</title>
        <authorList>
            <person name="Francoeur C.B."/>
            <person name="Khadempour L."/>
            <person name="Moreira-Soto R.D."/>
            <person name="Gotting K."/>
            <person name="Book A.J."/>
            <person name="Pinto-Tomas A.A."/>
            <person name="Keefover-Ring K."/>
            <person name="Currie C.R."/>
        </authorList>
    </citation>
    <scope>NUCLEOTIDE SEQUENCE [LARGE SCALE GENOMIC DNA]</scope>
    <source>
        <strain evidence="3">Al-1710</strain>
    </source>
</reference>
<organism evidence="3 4">
    <name type="scientific">Candidatus Pantoea communis</name>
    <dbReference type="NCBI Taxonomy" id="2608354"/>
    <lineage>
        <taxon>Bacteria</taxon>
        <taxon>Pseudomonadati</taxon>
        <taxon>Pseudomonadota</taxon>
        <taxon>Gammaproteobacteria</taxon>
        <taxon>Enterobacterales</taxon>
        <taxon>Erwiniaceae</taxon>
        <taxon>Pantoea</taxon>
    </lineage>
</organism>
<dbReference type="PANTHER" id="PTHR36924:SF1">
    <property type="entry name" value="ANTITOXIN HIGA-1"/>
    <property type="match status" value="1"/>
</dbReference>
<dbReference type="SUPFAM" id="SSF47413">
    <property type="entry name" value="lambda repressor-like DNA-binding domains"/>
    <property type="match status" value="1"/>
</dbReference>
<evidence type="ECO:0000313" key="3">
    <source>
        <dbReference type="EMBL" id="NIG17355.1"/>
    </source>
</evidence>
<dbReference type="Proteomes" id="UP001515780">
    <property type="component" value="Unassembled WGS sequence"/>
</dbReference>
<dbReference type="Gene3D" id="1.10.260.40">
    <property type="entry name" value="lambda repressor-like DNA-binding domains"/>
    <property type="match status" value="1"/>
</dbReference>
<dbReference type="PANTHER" id="PTHR36924">
    <property type="entry name" value="ANTITOXIN HIGA-1"/>
    <property type="match status" value="1"/>
</dbReference>
<dbReference type="EMBL" id="VWXC01000001">
    <property type="protein sequence ID" value="NIG17355.1"/>
    <property type="molecule type" value="Genomic_DNA"/>
</dbReference>
<feature type="domain" description="HTH cro/C1-type" evidence="2">
    <location>
        <begin position="45"/>
        <end position="93"/>
    </location>
</feature>
<comment type="caution">
    <text evidence="3">The sequence shown here is derived from an EMBL/GenBank/DDBJ whole genome shotgun (WGS) entry which is preliminary data.</text>
</comment>
<dbReference type="InterPro" id="IPR013430">
    <property type="entry name" value="Toxin_antidote_HigA"/>
</dbReference>
<dbReference type="PROSITE" id="PS50943">
    <property type="entry name" value="HTH_CROC1"/>
    <property type="match status" value="1"/>
</dbReference>